<gene>
    <name evidence="2" type="ORF">CTEN210_16977</name>
</gene>
<dbReference type="EMBL" id="BLLK01000069">
    <property type="protein sequence ID" value="GFH60501.1"/>
    <property type="molecule type" value="Genomic_DNA"/>
</dbReference>
<feature type="compositionally biased region" description="Basic residues" evidence="1">
    <location>
        <begin position="160"/>
        <end position="175"/>
    </location>
</feature>
<dbReference type="Proteomes" id="UP001054902">
    <property type="component" value="Unassembled WGS sequence"/>
</dbReference>
<feature type="compositionally biased region" description="Basic and acidic residues" evidence="1">
    <location>
        <begin position="100"/>
        <end position="139"/>
    </location>
</feature>
<feature type="compositionally biased region" description="Basic and acidic residues" evidence="1">
    <location>
        <begin position="1"/>
        <end position="14"/>
    </location>
</feature>
<evidence type="ECO:0000256" key="1">
    <source>
        <dbReference type="SAM" id="MobiDB-lite"/>
    </source>
</evidence>
<sequence length="211" mass="24101">MEEEKIQRLHDSLSKLRKGKGLGTNSQFSWNVHESIPLKKDKDGNMYREDGLPVNGLYSNFLKQGSYDPKKAKENSALKYGDGRAIKRNFDDIKSVDEEEALVKKSKEERKAEKKAAKLEAKKQAKIEEKKRLKLEAKKAAKKAAADNSNVDEPQEEKKKSKKEKKEKKSKKKSKTEKDVTDSANSSSDKKKRKSSEKEKKVKKKKKSKTS</sequence>
<name>A0AAD3DC07_9STRA</name>
<accession>A0AAD3DC07</accession>
<evidence type="ECO:0000313" key="2">
    <source>
        <dbReference type="EMBL" id="GFH60501.1"/>
    </source>
</evidence>
<feature type="compositionally biased region" description="Basic residues" evidence="1">
    <location>
        <begin position="190"/>
        <end position="211"/>
    </location>
</feature>
<evidence type="ECO:0000313" key="3">
    <source>
        <dbReference type="Proteomes" id="UP001054902"/>
    </source>
</evidence>
<dbReference type="AlphaFoldDB" id="A0AAD3DC07"/>
<feature type="region of interest" description="Disordered" evidence="1">
    <location>
        <begin position="100"/>
        <end position="211"/>
    </location>
</feature>
<reference evidence="2 3" key="1">
    <citation type="journal article" date="2021" name="Sci. Rep.">
        <title>The genome of the diatom Chaetoceros tenuissimus carries an ancient integrated fragment of an extant virus.</title>
        <authorList>
            <person name="Hongo Y."/>
            <person name="Kimura K."/>
            <person name="Takaki Y."/>
            <person name="Yoshida Y."/>
            <person name="Baba S."/>
            <person name="Kobayashi G."/>
            <person name="Nagasaki K."/>
            <person name="Hano T."/>
            <person name="Tomaru Y."/>
        </authorList>
    </citation>
    <scope>NUCLEOTIDE SEQUENCE [LARGE SCALE GENOMIC DNA]</scope>
    <source>
        <strain evidence="2 3">NIES-3715</strain>
    </source>
</reference>
<proteinExistence type="predicted"/>
<protein>
    <submittedName>
        <fullName evidence="2">Uncharacterized protein</fullName>
    </submittedName>
</protein>
<feature type="region of interest" description="Disordered" evidence="1">
    <location>
        <begin position="1"/>
        <end position="24"/>
    </location>
</feature>
<keyword evidence="3" id="KW-1185">Reference proteome</keyword>
<organism evidence="2 3">
    <name type="scientific">Chaetoceros tenuissimus</name>
    <dbReference type="NCBI Taxonomy" id="426638"/>
    <lineage>
        <taxon>Eukaryota</taxon>
        <taxon>Sar</taxon>
        <taxon>Stramenopiles</taxon>
        <taxon>Ochrophyta</taxon>
        <taxon>Bacillariophyta</taxon>
        <taxon>Coscinodiscophyceae</taxon>
        <taxon>Chaetocerotophycidae</taxon>
        <taxon>Chaetocerotales</taxon>
        <taxon>Chaetocerotaceae</taxon>
        <taxon>Chaetoceros</taxon>
    </lineage>
</organism>
<comment type="caution">
    <text evidence="2">The sequence shown here is derived from an EMBL/GenBank/DDBJ whole genome shotgun (WGS) entry which is preliminary data.</text>
</comment>